<name>A0A392QM94_9FABA</name>
<accession>A0A392QM94</accession>
<dbReference type="EMBL" id="LXQA010143579">
    <property type="protein sequence ID" value="MCI24790.1"/>
    <property type="molecule type" value="Genomic_DNA"/>
</dbReference>
<dbReference type="Proteomes" id="UP000265520">
    <property type="component" value="Unassembled WGS sequence"/>
</dbReference>
<comment type="caution">
    <text evidence="2">The sequence shown here is derived from an EMBL/GenBank/DDBJ whole genome shotgun (WGS) entry which is preliminary data.</text>
</comment>
<proteinExistence type="predicted"/>
<feature type="compositionally biased region" description="Low complexity" evidence="1">
    <location>
        <begin position="23"/>
        <end position="34"/>
    </location>
</feature>
<evidence type="ECO:0000313" key="2">
    <source>
        <dbReference type="EMBL" id="MCI24790.1"/>
    </source>
</evidence>
<evidence type="ECO:0000313" key="3">
    <source>
        <dbReference type="Proteomes" id="UP000265520"/>
    </source>
</evidence>
<keyword evidence="3" id="KW-1185">Reference proteome</keyword>
<evidence type="ECO:0000256" key="1">
    <source>
        <dbReference type="SAM" id="MobiDB-lite"/>
    </source>
</evidence>
<sequence length="41" mass="4487">HCAGLSLACAGRRWQQPNRLHQAWPAPGAAPSAARRPRLEK</sequence>
<organism evidence="2 3">
    <name type="scientific">Trifolium medium</name>
    <dbReference type="NCBI Taxonomy" id="97028"/>
    <lineage>
        <taxon>Eukaryota</taxon>
        <taxon>Viridiplantae</taxon>
        <taxon>Streptophyta</taxon>
        <taxon>Embryophyta</taxon>
        <taxon>Tracheophyta</taxon>
        <taxon>Spermatophyta</taxon>
        <taxon>Magnoliopsida</taxon>
        <taxon>eudicotyledons</taxon>
        <taxon>Gunneridae</taxon>
        <taxon>Pentapetalae</taxon>
        <taxon>rosids</taxon>
        <taxon>fabids</taxon>
        <taxon>Fabales</taxon>
        <taxon>Fabaceae</taxon>
        <taxon>Papilionoideae</taxon>
        <taxon>50 kb inversion clade</taxon>
        <taxon>NPAAA clade</taxon>
        <taxon>Hologalegina</taxon>
        <taxon>IRL clade</taxon>
        <taxon>Trifolieae</taxon>
        <taxon>Trifolium</taxon>
    </lineage>
</organism>
<feature type="region of interest" description="Disordered" evidence="1">
    <location>
        <begin position="20"/>
        <end position="41"/>
    </location>
</feature>
<dbReference type="AlphaFoldDB" id="A0A392QM94"/>
<feature type="non-terminal residue" evidence="2">
    <location>
        <position position="1"/>
    </location>
</feature>
<protein>
    <submittedName>
        <fullName evidence="2">Uncharacterized protein</fullName>
    </submittedName>
</protein>
<reference evidence="2 3" key="1">
    <citation type="journal article" date="2018" name="Front. Plant Sci.">
        <title>Red Clover (Trifolium pratense) and Zigzag Clover (T. medium) - A Picture of Genomic Similarities and Differences.</title>
        <authorList>
            <person name="Dluhosova J."/>
            <person name="Istvanek J."/>
            <person name="Nedelnik J."/>
            <person name="Repkova J."/>
        </authorList>
    </citation>
    <scope>NUCLEOTIDE SEQUENCE [LARGE SCALE GENOMIC DNA]</scope>
    <source>
        <strain evidence="3">cv. 10/8</strain>
        <tissue evidence="2">Leaf</tissue>
    </source>
</reference>